<dbReference type="AlphaFoldDB" id="A0A8D8SRV3"/>
<name>A0A8D8SRV3_9HEMI</name>
<sequence length="121" mass="14388">MNIKTAQDRTKEKFVGTYLESASPFLSLFRYSLCYFLNKSLEVQVPFYETLNLFLLQLTLLALIPFQFTGLQSRYLLQSFRERIFFFFFFFLPITGSPKNLIEGVRCQGVQVSDFFFFFFK</sequence>
<evidence type="ECO:0000313" key="2">
    <source>
        <dbReference type="EMBL" id="CAG6673546.1"/>
    </source>
</evidence>
<reference evidence="2" key="1">
    <citation type="submission" date="2021-05" db="EMBL/GenBank/DDBJ databases">
        <authorList>
            <person name="Alioto T."/>
            <person name="Alioto T."/>
            <person name="Gomez Garrido J."/>
        </authorList>
    </citation>
    <scope>NUCLEOTIDE SEQUENCE</scope>
</reference>
<dbReference type="EMBL" id="HBUF01231395">
    <property type="protein sequence ID" value="CAG6673546.1"/>
    <property type="molecule type" value="Transcribed_RNA"/>
</dbReference>
<feature type="transmembrane region" description="Helical" evidence="1">
    <location>
        <begin position="83"/>
        <end position="102"/>
    </location>
</feature>
<organism evidence="2">
    <name type="scientific">Cacopsylla melanoneura</name>
    <dbReference type="NCBI Taxonomy" id="428564"/>
    <lineage>
        <taxon>Eukaryota</taxon>
        <taxon>Metazoa</taxon>
        <taxon>Ecdysozoa</taxon>
        <taxon>Arthropoda</taxon>
        <taxon>Hexapoda</taxon>
        <taxon>Insecta</taxon>
        <taxon>Pterygota</taxon>
        <taxon>Neoptera</taxon>
        <taxon>Paraneoptera</taxon>
        <taxon>Hemiptera</taxon>
        <taxon>Sternorrhyncha</taxon>
        <taxon>Psylloidea</taxon>
        <taxon>Psyllidae</taxon>
        <taxon>Psyllinae</taxon>
        <taxon>Cacopsylla</taxon>
    </lineage>
</organism>
<keyword evidence="1" id="KW-0472">Membrane</keyword>
<proteinExistence type="predicted"/>
<keyword evidence="1" id="KW-0812">Transmembrane</keyword>
<protein>
    <submittedName>
        <fullName evidence="2">Uncharacterized protein</fullName>
    </submittedName>
</protein>
<accession>A0A8D8SRV3</accession>
<evidence type="ECO:0000256" key="1">
    <source>
        <dbReference type="SAM" id="Phobius"/>
    </source>
</evidence>
<feature type="transmembrane region" description="Helical" evidence="1">
    <location>
        <begin position="50"/>
        <end position="71"/>
    </location>
</feature>
<keyword evidence="1" id="KW-1133">Transmembrane helix</keyword>